<dbReference type="InterPro" id="IPR002711">
    <property type="entry name" value="HNH"/>
</dbReference>
<dbReference type="Proteomes" id="UP001569175">
    <property type="component" value="Unassembled WGS sequence"/>
</dbReference>
<evidence type="ECO:0000313" key="2">
    <source>
        <dbReference type="EMBL" id="MEZ8055544.1"/>
    </source>
</evidence>
<protein>
    <submittedName>
        <fullName evidence="2">PIN-like domain-containing protein</fullName>
    </submittedName>
</protein>
<dbReference type="Pfam" id="PF01844">
    <property type="entry name" value="HNH"/>
    <property type="match status" value="1"/>
</dbReference>
<keyword evidence="3" id="KW-1185">Reference proteome</keyword>
<dbReference type="Gene3D" id="1.10.30.50">
    <property type="match status" value="1"/>
</dbReference>
<dbReference type="InterPro" id="IPR052892">
    <property type="entry name" value="NA-targeting_endonuclease"/>
</dbReference>
<dbReference type="EMBL" id="JBGOOL010000083">
    <property type="protein sequence ID" value="MEZ8055544.1"/>
    <property type="molecule type" value="Genomic_DNA"/>
</dbReference>
<sequence length="193" mass="22507">KLLSKQANDDNYLEKRRYKDKSKQENAAGDLLIWHELLNLAEEKAKHVIFVSGDEKADWWHQSGKKPLYPRFELVDEFRERTDGKSFHIISLSKLLELFETDEEVVNSVKKSEEESDTTKSSTKIVQRLLNHKLRKDKIYESNNTCDICGFACTSERSILEIHHIIPLSEGGQDTMENLLLLCPNCHRLEHRK</sequence>
<feature type="non-terminal residue" evidence="2">
    <location>
        <position position="1"/>
    </location>
</feature>
<name>A0ABV4KT05_9VIBR</name>
<feature type="domain" description="HNH nuclease" evidence="1">
    <location>
        <begin position="133"/>
        <end position="188"/>
    </location>
</feature>
<dbReference type="InterPro" id="IPR041578">
    <property type="entry name" value="PIN_8"/>
</dbReference>
<proteinExistence type="predicted"/>
<dbReference type="CDD" id="cd00085">
    <property type="entry name" value="HNHc"/>
    <property type="match status" value="1"/>
</dbReference>
<organism evidence="2 3">
    <name type="scientific">Vibrio atlanticus</name>
    <dbReference type="NCBI Taxonomy" id="693153"/>
    <lineage>
        <taxon>Bacteria</taxon>
        <taxon>Pseudomonadati</taxon>
        <taxon>Pseudomonadota</taxon>
        <taxon>Gammaproteobacteria</taxon>
        <taxon>Vibrionales</taxon>
        <taxon>Vibrionaceae</taxon>
        <taxon>Vibrio</taxon>
    </lineage>
</organism>
<evidence type="ECO:0000313" key="3">
    <source>
        <dbReference type="Proteomes" id="UP001569175"/>
    </source>
</evidence>
<gene>
    <name evidence="2" type="ORF">ACED57_20710</name>
</gene>
<dbReference type="SMART" id="SM00507">
    <property type="entry name" value="HNHc"/>
    <property type="match status" value="1"/>
</dbReference>
<dbReference type="PANTHER" id="PTHR33877:SF1">
    <property type="entry name" value="TYPE IV METHYL-DIRECTED RESTRICTION ENZYME ECOKMCRA"/>
    <property type="match status" value="1"/>
</dbReference>
<dbReference type="Pfam" id="PF18476">
    <property type="entry name" value="PIN_8"/>
    <property type="match status" value="1"/>
</dbReference>
<reference evidence="2 3" key="1">
    <citation type="submission" date="2024-06" db="EMBL/GenBank/DDBJ databases">
        <authorList>
            <person name="Steensen K."/>
            <person name="Seneca J."/>
            <person name="Bartlau N."/>
            <person name="Yu A.X."/>
            <person name="Polz M.F."/>
        </authorList>
    </citation>
    <scope>NUCLEOTIDE SEQUENCE [LARGE SCALE GENOMIC DNA]</scope>
    <source>
        <strain evidence="2 3">1F9</strain>
    </source>
</reference>
<accession>A0ABV4KT05</accession>
<comment type="caution">
    <text evidence="2">The sequence shown here is derived from an EMBL/GenBank/DDBJ whole genome shotgun (WGS) entry which is preliminary data.</text>
</comment>
<dbReference type="RefSeq" id="WP_371708411.1">
    <property type="nucleotide sequence ID" value="NZ_JBGOOL010000083.1"/>
</dbReference>
<evidence type="ECO:0000259" key="1">
    <source>
        <dbReference type="SMART" id="SM00507"/>
    </source>
</evidence>
<dbReference type="InterPro" id="IPR003615">
    <property type="entry name" value="HNH_nuc"/>
</dbReference>
<dbReference type="PANTHER" id="PTHR33877">
    <property type="entry name" value="SLL1193 PROTEIN"/>
    <property type="match status" value="1"/>
</dbReference>